<keyword evidence="2 5" id="KW-0812">Transmembrane</keyword>
<evidence type="ECO:0000256" key="2">
    <source>
        <dbReference type="ARBA" id="ARBA00022692"/>
    </source>
</evidence>
<feature type="transmembrane region" description="Helical" evidence="5">
    <location>
        <begin position="108"/>
        <end position="129"/>
    </location>
</feature>
<dbReference type="AlphaFoldDB" id="A0A7W6WL69"/>
<reference evidence="6 7" key="1">
    <citation type="submission" date="2020-08" db="EMBL/GenBank/DDBJ databases">
        <title>Genome sequencing of Purple Non-Sulfur Bacteria from various extreme environments.</title>
        <authorList>
            <person name="Mayer M."/>
        </authorList>
    </citation>
    <scope>NUCLEOTIDE SEQUENCE [LARGE SCALE GENOMIC DNA]</scope>
    <source>
        <strain evidence="6 7">JA135</strain>
    </source>
</reference>
<dbReference type="Proteomes" id="UP000555728">
    <property type="component" value="Unassembled WGS sequence"/>
</dbReference>
<dbReference type="EMBL" id="JACIGI010000022">
    <property type="protein sequence ID" value="MBB4286830.1"/>
    <property type="molecule type" value="Genomic_DNA"/>
</dbReference>
<evidence type="ECO:0000313" key="6">
    <source>
        <dbReference type="EMBL" id="MBB4286830.1"/>
    </source>
</evidence>
<dbReference type="Gene3D" id="1.20.1300.10">
    <property type="entry name" value="Fumarate reductase/succinate dehydrogenase, transmembrane subunit"/>
    <property type="match status" value="1"/>
</dbReference>
<keyword evidence="4 5" id="KW-0472">Membrane</keyword>
<keyword evidence="3 5" id="KW-1133">Transmembrane helix</keyword>
<feature type="transmembrane region" description="Helical" evidence="5">
    <location>
        <begin position="67"/>
        <end position="87"/>
    </location>
</feature>
<accession>A0A7W6WL69</accession>
<name>A0A7W6WL69_9PROT</name>
<dbReference type="InterPro" id="IPR034804">
    <property type="entry name" value="SQR/QFR_C/D"/>
</dbReference>
<evidence type="ECO:0000256" key="5">
    <source>
        <dbReference type="SAM" id="Phobius"/>
    </source>
</evidence>
<dbReference type="Pfam" id="PF02300">
    <property type="entry name" value="Fumarate_red_C"/>
    <property type="match status" value="1"/>
</dbReference>
<organism evidence="6 7">
    <name type="scientific">Roseospira goensis</name>
    <dbReference type="NCBI Taxonomy" id="391922"/>
    <lineage>
        <taxon>Bacteria</taxon>
        <taxon>Pseudomonadati</taxon>
        <taxon>Pseudomonadota</taxon>
        <taxon>Alphaproteobacteria</taxon>
        <taxon>Rhodospirillales</taxon>
        <taxon>Rhodospirillaceae</taxon>
        <taxon>Roseospira</taxon>
    </lineage>
</organism>
<dbReference type="RefSeq" id="WP_184436004.1">
    <property type="nucleotide sequence ID" value="NZ_JACIGI010000022.1"/>
</dbReference>
<proteinExistence type="predicted"/>
<sequence>MSRNPYMRVVPKTTWYLRNGRYLRYMAREVTCIFIGLYAIILTMGLVRLAQGPDAWNRYIAGMAEPVALVFHLVALGFACYHAMGWFNVTPKAMRIPKGDGFVPDKTIIGVHYGIWGGVSLVLLILMGVL</sequence>
<feature type="transmembrane region" description="Helical" evidence="5">
    <location>
        <begin position="25"/>
        <end position="47"/>
    </location>
</feature>
<keyword evidence="7" id="KW-1185">Reference proteome</keyword>
<gene>
    <name evidence="6" type="ORF">GGD88_002571</name>
</gene>
<dbReference type="SUPFAM" id="SSF81343">
    <property type="entry name" value="Fumarate reductase respiratory complex transmembrane subunits"/>
    <property type="match status" value="1"/>
</dbReference>
<comment type="caution">
    <text evidence="6">The sequence shown here is derived from an EMBL/GenBank/DDBJ whole genome shotgun (WGS) entry which is preliminary data.</text>
</comment>
<evidence type="ECO:0000256" key="1">
    <source>
        <dbReference type="ARBA" id="ARBA00022475"/>
    </source>
</evidence>
<protein>
    <submittedName>
        <fullName evidence="6">Fumarate reductase subunit C</fullName>
    </submittedName>
</protein>
<evidence type="ECO:0000256" key="4">
    <source>
        <dbReference type="ARBA" id="ARBA00023136"/>
    </source>
</evidence>
<evidence type="ECO:0000256" key="3">
    <source>
        <dbReference type="ARBA" id="ARBA00022989"/>
    </source>
</evidence>
<keyword evidence="1" id="KW-1003">Cell membrane</keyword>
<dbReference type="InterPro" id="IPR003510">
    <property type="entry name" value="Fumarate_red_C"/>
</dbReference>
<evidence type="ECO:0000313" key="7">
    <source>
        <dbReference type="Proteomes" id="UP000555728"/>
    </source>
</evidence>
<dbReference type="GO" id="GO:0016020">
    <property type="term" value="C:membrane"/>
    <property type="evidence" value="ECO:0007669"/>
    <property type="project" value="InterPro"/>
</dbReference>